<dbReference type="EC" id="5.2.1.8" evidence="6"/>
<dbReference type="Gene3D" id="3.10.50.40">
    <property type="match status" value="1"/>
</dbReference>
<dbReference type="EMBL" id="CP036281">
    <property type="protein sequence ID" value="QDU78809.1"/>
    <property type="molecule type" value="Genomic_DNA"/>
</dbReference>
<reference evidence="9 10" key="1">
    <citation type="submission" date="2019-02" db="EMBL/GenBank/DDBJ databases">
        <title>Deep-cultivation of Planctomycetes and their phenomic and genomic characterization uncovers novel biology.</title>
        <authorList>
            <person name="Wiegand S."/>
            <person name="Jogler M."/>
            <person name="Boedeker C."/>
            <person name="Pinto D."/>
            <person name="Vollmers J."/>
            <person name="Rivas-Marin E."/>
            <person name="Kohn T."/>
            <person name="Peeters S.H."/>
            <person name="Heuer A."/>
            <person name="Rast P."/>
            <person name="Oberbeckmann S."/>
            <person name="Bunk B."/>
            <person name="Jeske O."/>
            <person name="Meyerdierks A."/>
            <person name="Storesund J.E."/>
            <person name="Kallscheuer N."/>
            <person name="Luecker S."/>
            <person name="Lage O.M."/>
            <person name="Pohl T."/>
            <person name="Merkel B.J."/>
            <person name="Hornburger P."/>
            <person name="Mueller R.-W."/>
            <person name="Bruemmer F."/>
            <person name="Labrenz M."/>
            <person name="Spormann A.M."/>
            <person name="Op den Camp H."/>
            <person name="Overmann J."/>
            <person name="Amann R."/>
            <person name="Jetten M.S.M."/>
            <person name="Mascher T."/>
            <person name="Medema M.H."/>
            <person name="Devos D.P."/>
            <person name="Kaster A.-K."/>
            <person name="Ovreas L."/>
            <person name="Rohde M."/>
            <person name="Galperin M.Y."/>
            <person name="Jogler C."/>
        </authorList>
    </citation>
    <scope>NUCLEOTIDE SEQUENCE [LARGE SCALE GENOMIC DNA]</scope>
    <source>
        <strain evidence="9 10">Pla110</strain>
    </source>
</reference>
<feature type="region of interest" description="Disordered" evidence="7">
    <location>
        <begin position="45"/>
        <end position="70"/>
    </location>
</feature>
<dbReference type="FunFam" id="3.10.50.40:FF:000006">
    <property type="entry name" value="Peptidyl-prolyl cis-trans isomerase"/>
    <property type="match status" value="1"/>
</dbReference>
<name>A0A518CHV6_9PLAN</name>
<dbReference type="KEGG" id="plon:Pla110_05130"/>
<evidence type="ECO:0000256" key="2">
    <source>
        <dbReference type="ARBA" id="ARBA00006577"/>
    </source>
</evidence>
<evidence type="ECO:0000313" key="10">
    <source>
        <dbReference type="Proteomes" id="UP000317178"/>
    </source>
</evidence>
<feature type="domain" description="PPIase FKBP-type" evidence="8">
    <location>
        <begin position="94"/>
        <end position="179"/>
    </location>
</feature>
<dbReference type="InterPro" id="IPR046357">
    <property type="entry name" value="PPIase_dom_sf"/>
</dbReference>
<dbReference type="PANTHER" id="PTHR43811">
    <property type="entry name" value="FKBP-TYPE PEPTIDYL-PROLYL CIS-TRANS ISOMERASE FKPA"/>
    <property type="match status" value="1"/>
</dbReference>
<dbReference type="Proteomes" id="UP000317178">
    <property type="component" value="Chromosome"/>
</dbReference>
<evidence type="ECO:0000313" key="9">
    <source>
        <dbReference type="EMBL" id="QDU78809.1"/>
    </source>
</evidence>
<keyword evidence="10" id="KW-1185">Reference proteome</keyword>
<evidence type="ECO:0000256" key="5">
    <source>
        <dbReference type="PROSITE-ProRule" id="PRU00277"/>
    </source>
</evidence>
<evidence type="ECO:0000256" key="4">
    <source>
        <dbReference type="ARBA" id="ARBA00023235"/>
    </source>
</evidence>
<evidence type="ECO:0000256" key="7">
    <source>
        <dbReference type="SAM" id="MobiDB-lite"/>
    </source>
</evidence>
<dbReference type="PROSITE" id="PS50059">
    <property type="entry name" value="FKBP_PPIASE"/>
    <property type="match status" value="1"/>
</dbReference>
<protein>
    <recommendedName>
        <fullName evidence="6">Peptidyl-prolyl cis-trans isomerase</fullName>
        <ecNumber evidence="6">5.2.1.8</ecNumber>
    </recommendedName>
</protein>
<gene>
    <name evidence="9" type="primary">fkpA</name>
    <name evidence="9" type="ORF">Pla110_05130</name>
</gene>
<dbReference type="GO" id="GO:0003755">
    <property type="term" value="F:peptidyl-prolyl cis-trans isomerase activity"/>
    <property type="evidence" value="ECO:0007669"/>
    <property type="project" value="UniProtKB-UniRule"/>
</dbReference>
<sequence>MAIAGDVAVMLRSLSCLCVGLSLVLTGCEWGSNQALRGRQLDPIKVGNEAGHDHGDGHDHDHDHSDSTAEWVTTNSGLKYRILKEGKGKKPASSNEVTVHYRGWLDNGKEFDSSYGRGEPISFPLTGVIPGWTEGMTYVSEGGEIELEIPANLGYGSQQAGQIPPNSTLHFTVELLKIK</sequence>
<keyword evidence="4 5" id="KW-0413">Isomerase</keyword>
<comment type="catalytic activity">
    <reaction evidence="1 5 6">
        <text>[protein]-peptidylproline (omega=180) = [protein]-peptidylproline (omega=0)</text>
        <dbReference type="Rhea" id="RHEA:16237"/>
        <dbReference type="Rhea" id="RHEA-COMP:10747"/>
        <dbReference type="Rhea" id="RHEA-COMP:10748"/>
        <dbReference type="ChEBI" id="CHEBI:83833"/>
        <dbReference type="ChEBI" id="CHEBI:83834"/>
        <dbReference type="EC" id="5.2.1.8"/>
    </reaction>
</comment>
<comment type="similarity">
    <text evidence="2 6">Belongs to the FKBP-type PPIase family.</text>
</comment>
<dbReference type="InterPro" id="IPR001179">
    <property type="entry name" value="PPIase_FKBP_dom"/>
</dbReference>
<dbReference type="PANTHER" id="PTHR43811:SF19">
    <property type="entry name" value="39 KDA FK506-BINDING NUCLEAR PROTEIN"/>
    <property type="match status" value="1"/>
</dbReference>
<dbReference type="OrthoDB" id="280278at2"/>
<dbReference type="SUPFAM" id="SSF54534">
    <property type="entry name" value="FKBP-like"/>
    <property type="match status" value="1"/>
</dbReference>
<feature type="compositionally biased region" description="Basic and acidic residues" evidence="7">
    <location>
        <begin position="50"/>
        <end position="67"/>
    </location>
</feature>
<keyword evidence="3 5" id="KW-0697">Rotamase</keyword>
<dbReference type="AlphaFoldDB" id="A0A518CHV6"/>
<organism evidence="9 10">
    <name type="scientific">Polystyrenella longa</name>
    <dbReference type="NCBI Taxonomy" id="2528007"/>
    <lineage>
        <taxon>Bacteria</taxon>
        <taxon>Pseudomonadati</taxon>
        <taxon>Planctomycetota</taxon>
        <taxon>Planctomycetia</taxon>
        <taxon>Planctomycetales</taxon>
        <taxon>Planctomycetaceae</taxon>
        <taxon>Polystyrenella</taxon>
    </lineage>
</organism>
<evidence type="ECO:0000259" key="8">
    <source>
        <dbReference type="PROSITE" id="PS50059"/>
    </source>
</evidence>
<proteinExistence type="inferred from homology"/>
<evidence type="ECO:0000256" key="3">
    <source>
        <dbReference type="ARBA" id="ARBA00023110"/>
    </source>
</evidence>
<accession>A0A518CHV6</accession>
<dbReference type="Pfam" id="PF00254">
    <property type="entry name" value="FKBP_C"/>
    <property type="match status" value="1"/>
</dbReference>
<evidence type="ECO:0000256" key="6">
    <source>
        <dbReference type="RuleBase" id="RU003915"/>
    </source>
</evidence>
<evidence type="ECO:0000256" key="1">
    <source>
        <dbReference type="ARBA" id="ARBA00000971"/>
    </source>
</evidence>